<comment type="caution">
    <text evidence="5">The sequence shown here is derived from an EMBL/GenBank/DDBJ whole genome shotgun (WGS) entry which is preliminary data.</text>
</comment>
<dbReference type="GO" id="GO:0016592">
    <property type="term" value="C:mediator complex"/>
    <property type="evidence" value="ECO:0007669"/>
    <property type="project" value="InterPro"/>
</dbReference>
<keyword evidence="4" id="KW-0539">Nucleus</keyword>
<organism evidence="5 6">
    <name type="scientific">Escallonia herrerae</name>
    <dbReference type="NCBI Taxonomy" id="1293975"/>
    <lineage>
        <taxon>Eukaryota</taxon>
        <taxon>Viridiplantae</taxon>
        <taxon>Streptophyta</taxon>
        <taxon>Embryophyta</taxon>
        <taxon>Tracheophyta</taxon>
        <taxon>Spermatophyta</taxon>
        <taxon>Magnoliopsida</taxon>
        <taxon>eudicotyledons</taxon>
        <taxon>Gunneridae</taxon>
        <taxon>Pentapetalae</taxon>
        <taxon>asterids</taxon>
        <taxon>campanulids</taxon>
        <taxon>Escalloniales</taxon>
        <taxon>Escalloniaceae</taxon>
        <taxon>Escallonia</taxon>
    </lineage>
</organism>
<evidence type="ECO:0000313" key="6">
    <source>
        <dbReference type="Proteomes" id="UP001188597"/>
    </source>
</evidence>
<evidence type="ECO:0000256" key="1">
    <source>
        <dbReference type="ARBA" id="ARBA00004123"/>
    </source>
</evidence>
<keyword evidence="3" id="KW-0804">Transcription</keyword>
<keyword evidence="2" id="KW-0805">Transcription regulation</keyword>
<dbReference type="GO" id="GO:0006357">
    <property type="term" value="P:regulation of transcription by RNA polymerase II"/>
    <property type="evidence" value="ECO:0007669"/>
    <property type="project" value="InterPro"/>
</dbReference>
<dbReference type="Proteomes" id="UP001188597">
    <property type="component" value="Unassembled WGS sequence"/>
</dbReference>
<evidence type="ECO:0000256" key="4">
    <source>
        <dbReference type="ARBA" id="ARBA00023242"/>
    </source>
</evidence>
<proteinExistence type="predicted"/>
<comment type="subcellular location">
    <subcellularLocation>
        <location evidence="1">Nucleus</location>
    </subcellularLocation>
</comment>
<evidence type="ECO:0000256" key="2">
    <source>
        <dbReference type="ARBA" id="ARBA00023015"/>
    </source>
</evidence>
<dbReference type="PANTHER" id="PTHR12434">
    <property type="entry name" value="MEDIATOR OF RNA POLYMERASE II TRANSCRIPTION SUBUNIT 22"/>
    <property type="match status" value="1"/>
</dbReference>
<keyword evidence="6" id="KW-1185">Reference proteome</keyword>
<dbReference type="AlphaFoldDB" id="A0AA89AVK7"/>
<evidence type="ECO:0000313" key="5">
    <source>
        <dbReference type="EMBL" id="KAK3018539.1"/>
    </source>
</evidence>
<evidence type="ECO:0000256" key="3">
    <source>
        <dbReference type="ARBA" id="ARBA00023163"/>
    </source>
</evidence>
<name>A0AA89AVK7_9ASTE</name>
<sequence length="86" mass="9481">MMEMCAAKMAVDSLLKLVSDLKQTAIFSGFGSLNDHVEQCGSELNHQAENTDRMLSRIGEEAVAILEALESLYYSSTLRTSQLPLQ</sequence>
<dbReference type="GO" id="GO:0003712">
    <property type="term" value="F:transcription coregulator activity"/>
    <property type="evidence" value="ECO:0007669"/>
    <property type="project" value="InterPro"/>
</dbReference>
<gene>
    <name evidence="5" type="ORF">RJ639_003896</name>
</gene>
<dbReference type="InterPro" id="IPR009332">
    <property type="entry name" value="Med22"/>
</dbReference>
<protein>
    <recommendedName>
        <fullName evidence="7">Mediator of RNA polymerase II transcription subunit 22</fullName>
    </recommendedName>
</protein>
<evidence type="ECO:0008006" key="7">
    <source>
        <dbReference type="Google" id="ProtNLM"/>
    </source>
</evidence>
<reference evidence="5" key="1">
    <citation type="submission" date="2022-12" db="EMBL/GenBank/DDBJ databases">
        <title>Draft genome assemblies for two species of Escallonia (Escalloniales).</title>
        <authorList>
            <person name="Chanderbali A."/>
            <person name="Dervinis C."/>
            <person name="Anghel I."/>
            <person name="Soltis D."/>
            <person name="Soltis P."/>
            <person name="Zapata F."/>
        </authorList>
    </citation>
    <scope>NUCLEOTIDE SEQUENCE</scope>
    <source>
        <strain evidence="5">UCBG64.0493</strain>
        <tissue evidence="5">Leaf</tissue>
    </source>
</reference>
<dbReference type="EMBL" id="JAVXUP010000930">
    <property type="protein sequence ID" value="KAK3018539.1"/>
    <property type="molecule type" value="Genomic_DNA"/>
</dbReference>
<accession>A0AA89AVK7</accession>
<dbReference type="Pfam" id="PF06179">
    <property type="entry name" value="Med22"/>
    <property type="match status" value="1"/>
</dbReference>
<dbReference type="PANTHER" id="PTHR12434:SF6">
    <property type="entry name" value="MEDIATOR OF RNA POLYMERASE II TRANSCRIPTION SUBUNIT 22"/>
    <property type="match status" value="1"/>
</dbReference>